<protein>
    <recommendedName>
        <fullName evidence="1">Cadherin domain-containing protein</fullName>
    </recommendedName>
</protein>
<organism evidence="2">
    <name type="scientific">marine metagenome</name>
    <dbReference type="NCBI Taxonomy" id="408172"/>
    <lineage>
        <taxon>unclassified sequences</taxon>
        <taxon>metagenomes</taxon>
        <taxon>ecological metagenomes</taxon>
    </lineage>
</organism>
<dbReference type="InterPro" id="IPR002126">
    <property type="entry name" value="Cadherin-like_dom"/>
</dbReference>
<evidence type="ECO:0000313" key="2">
    <source>
        <dbReference type="EMBL" id="SVA88756.1"/>
    </source>
</evidence>
<proteinExistence type="predicted"/>
<feature type="domain" description="Cadherin" evidence="1">
    <location>
        <begin position="160"/>
        <end position="290"/>
    </location>
</feature>
<feature type="non-terminal residue" evidence="2">
    <location>
        <position position="546"/>
    </location>
</feature>
<reference evidence="2" key="1">
    <citation type="submission" date="2018-05" db="EMBL/GenBank/DDBJ databases">
        <authorList>
            <person name="Lanie J.A."/>
            <person name="Ng W.-L."/>
            <person name="Kazmierczak K.M."/>
            <person name="Andrzejewski T.M."/>
            <person name="Davidsen T.M."/>
            <person name="Wayne K.J."/>
            <person name="Tettelin H."/>
            <person name="Glass J.I."/>
            <person name="Rusch D."/>
            <person name="Podicherti R."/>
            <person name="Tsui H.-C.T."/>
            <person name="Winkler M.E."/>
        </authorList>
    </citation>
    <scope>NUCLEOTIDE SEQUENCE</scope>
</reference>
<dbReference type="GO" id="GO:0007156">
    <property type="term" value="P:homophilic cell adhesion via plasma membrane adhesion molecules"/>
    <property type="evidence" value="ECO:0007669"/>
    <property type="project" value="InterPro"/>
</dbReference>
<dbReference type="Gene3D" id="2.60.40.60">
    <property type="entry name" value="Cadherins"/>
    <property type="match status" value="1"/>
</dbReference>
<dbReference type="InterPro" id="IPR015919">
    <property type="entry name" value="Cadherin-like_sf"/>
</dbReference>
<dbReference type="GO" id="GO:0016020">
    <property type="term" value="C:membrane"/>
    <property type="evidence" value="ECO:0007669"/>
    <property type="project" value="InterPro"/>
</dbReference>
<name>A0A381ZHL9_9ZZZZ</name>
<dbReference type="GO" id="GO:0005509">
    <property type="term" value="F:calcium ion binding"/>
    <property type="evidence" value="ECO:0007669"/>
    <property type="project" value="InterPro"/>
</dbReference>
<evidence type="ECO:0000259" key="1">
    <source>
        <dbReference type="PROSITE" id="PS50268"/>
    </source>
</evidence>
<dbReference type="EMBL" id="UINC01021359">
    <property type="protein sequence ID" value="SVA88756.1"/>
    <property type="molecule type" value="Genomic_DNA"/>
</dbReference>
<sequence>MGEIQNENQDLILDLNIEQKLNNQLKKLLREQPRGSNKTFELKGHSSILFANLAAITLASCGTSSGSTDYSAGAPSPTANAAPNAGADFTFDFTEDIPASFGIGAPTDADGDILTITVDSIPTTGVLTTYDGVTISQGMTLVAGQLEGLTFTPNADLNDDNTTPGTLTLTASDGNLSDSATFTFIIYAVNDLPTSIDLAATSIAENVAGIAVGAVSSDDGDLDNTFTISGTDADKFELSNGTLKLKDTVTADYETKTSYEIVITATDSGSTTSTSKAFTITVDDAIEPETITGTVVDGLVTGATVKLVDANGATVATAITNANGEYTLNAADNKGTRVIADGGTDSYTGEAVTISLSASKASKFVSAITTLIDIAGDDAATVQANLGLPAGFDPATDNPLETLGAQKVNAKLINIIAVGESLLEGAGLTDGAGDELIVAQLVNSLIAAEDISSTTVIAEILTNSAVGTTAATRVAELASDVSTSVVNANALVDISTDVTAIAKVQEVVLNADTGIATLVQAAAASTSVYTAVTTTVLTTSIETADI</sequence>
<gene>
    <name evidence="2" type="ORF">METZ01_LOCUS141610</name>
</gene>
<dbReference type="SUPFAM" id="SSF49313">
    <property type="entry name" value="Cadherin-like"/>
    <property type="match status" value="1"/>
</dbReference>
<accession>A0A381ZHL9</accession>
<dbReference type="AlphaFoldDB" id="A0A381ZHL9"/>
<dbReference type="PROSITE" id="PS50268">
    <property type="entry name" value="CADHERIN_2"/>
    <property type="match status" value="1"/>
</dbReference>